<accession>A0ABT5E2T0</accession>
<organism evidence="1 2">
    <name type="scientific">Nannocystis bainbridge</name>
    <dbReference type="NCBI Taxonomy" id="2995303"/>
    <lineage>
        <taxon>Bacteria</taxon>
        <taxon>Pseudomonadati</taxon>
        <taxon>Myxococcota</taxon>
        <taxon>Polyangia</taxon>
        <taxon>Nannocystales</taxon>
        <taxon>Nannocystaceae</taxon>
        <taxon>Nannocystis</taxon>
    </lineage>
</organism>
<gene>
    <name evidence="1" type="ORF">POL25_24720</name>
</gene>
<dbReference type="EMBL" id="JAQNDL010000002">
    <property type="protein sequence ID" value="MDC0720126.1"/>
    <property type="molecule type" value="Genomic_DNA"/>
</dbReference>
<keyword evidence="2" id="KW-1185">Reference proteome</keyword>
<proteinExistence type="predicted"/>
<dbReference type="Proteomes" id="UP001221686">
    <property type="component" value="Unassembled WGS sequence"/>
</dbReference>
<protein>
    <submittedName>
        <fullName evidence="1">Uncharacterized protein</fullName>
    </submittedName>
</protein>
<evidence type="ECO:0000313" key="1">
    <source>
        <dbReference type="EMBL" id="MDC0720126.1"/>
    </source>
</evidence>
<dbReference type="RefSeq" id="WP_272088618.1">
    <property type="nucleotide sequence ID" value="NZ_JAQNDL010000002.1"/>
</dbReference>
<sequence>MTQRTAMPERGPGRVRCHVCGTRWSVRPRAPGRRGDEVEACPGCEAPLRLAPALDEGTARGLVLLAAGFAEERRHHGTVGRYLAEFTRSEHEVDRLLALAASIDYDAWAADNARRLARRDDARVRAVSRFLPRLAGLADSGALTEALKLPAARLKRRYRAEHAHHLAVFARRTTRA</sequence>
<reference evidence="1 2" key="1">
    <citation type="submission" date="2022-11" db="EMBL/GenBank/DDBJ databases">
        <title>Minimal conservation of predation-associated metabolite biosynthetic gene clusters underscores biosynthetic potential of Myxococcota including descriptions for ten novel species: Archangium lansinium sp. nov., Myxococcus landrumus sp. nov., Nannocystis bai.</title>
        <authorList>
            <person name="Ahearne A."/>
            <person name="Stevens C."/>
            <person name="Dowd S."/>
        </authorList>
    </citation>
    <scope>NUCLEOTIDE SEQUENCE [LARGE SCALE GENOMIC DNA]</scope>
    <source>
        <strain evidence="1 2">BB15-2</strain>
    </source>
</reference>
<evidence type="ECO:0000313" key="2">
    <source>
        <dbReference type="Proteomes" id="UP001221686"/>
    </source>
</evidence>
<name>A0ABT5E2T0_9BACT</name>
<comment type="caution">
    <text evidence="1">The sequence shown here is derived from an EMBL/GenBank/DDBJ whole genome shotgun (WGS) entry which is preliminary data.</text>
</comment>